<sequence length="167" mass="19544">MKDLRLILFDSSEEIQLEIKNRIESIGLDVHSIASHDYHFIFDIGCNGEELGRVRIYYNGRNVCTTGEILEAVPSIYFKKLTDILPVLKGDILVFDEFMEFLHLNLKHHVDIISSSEQFTCYEVKCKETSVWMKVFKGEKKTCEYVKGDTDFYDELAYIYEKEMCEV</sequence>
<dbReference type="AlphaFoldDB" id="A0A1C4A9T4"/>
<name>A0A1C4A9T4_BACCE</name>
<organism evidence="1 2">
    <name type="scientific">Bacillus cereus</name>
    <dbReference type="NCBI Taxonomy" id="1396"/>
    <lineage>
        <taxon>Bacteria</taxon>
        <taxon>Bacillati</taxon>
        <taxon>Bacillota</taxon>
        <taxon>Bacilli</taxon>
        <taxon>Bacillales</taxon>
        <taxon>Bacillaceae</taxon>
        <taxon>Bacillus</taxon>
        <taxon>Bacillus cereus group</taxon>
    </lineage>
</organism>
<dbReference type="Proteomes" id="UP000186535">
    <property type="component" value="Unassembled WGS sequence"/>
</dbReference>
<proteinExistence type="predicted"/>
<accession>A0A1C4A9T4</accession>
<evidence type="ECO:0000313" key="1">
    <source>
        <dbReference type="EMBL" id="OKA33824.1"/>
    </source>
</evidence>
<evidence type="ECO:0000313" key="2">
    <source>
        <dbReference type="Proteomes" id="UP000186535"/>
    </source>
</evidence>
<reference evidence="1 2" key="1">
    <citation type="submission" date="2016-11" db="EMBL/GenBank/DDBJ databases">
        <title>Identification of Bacillus cereus isolated from egg-white.</title>
        <authorList>
            <person name="Soni A."/>
            <person name="Oey I."/>
            <person name="Silcock P."/>
            <person name="Bremer P."/>
        </authorList>
    </citation>
    <scope>NUCLEOTIDE SEQUENCE [LARGE SCALE GENOMIC DNA]</scope>
    <source>
        <strain evidence="1 2">NZAS03</strain>
    </source>
</reference>
<dbReference type="RefSeq" id="WP_073518909.1">
    <property type="nucleotide sequence ID" value="NZ_MPOM01000009.1"/>
</dbReference>
<protein>
    <submittedName>
        <fullName evidence="1">Uncharacterized protein</fullName>
    </submittedName>
</protein>
<comment type="caution">
    <text evidence="1">The sequence shown here is derived from an EMBL/GenBank/DDBJ whole genome shotgun (WGS) entry which is preliminary data.</text>
</comment>
<dbReference type="EMBL" id="MPON01000011">
    <property type="protein sequence ID" value="OKA33824.1"/>
    <property type="molecule type" value="Genomic_DNA"/>
</dbReference>
<gene>
    <name evidence="1" type="ORF">BJR07_25640</name>
</gene>